<dbReference type="STRING" id="76728.AQ490_18360"/>
<feature type="region of interest" description="Disordered" evidence="1">
    <location>
        <begin position="204"/>
        <end position="239"/>
    </location>
</feature>
<dbReference type="AlphaFoldDB" id="A0A0T6LUS4"/>
<evidence type="ECO:0000313" key="4">
    <source>
        <dbReference type="Proteomes" id="UP000050867"/>
    </source>
</evidence>
<reference evidence="3 4" key="1">
    <citation type="submission" date="2015-10" db="EMBL/GenBank/DDBJ databases">
        <title>Draft genome sequence of pyrrolomycin-producing Streptomyces vitaminophilus.</title>
        <authorList>
            <person name="Graham D.E."/>
            <person name="Mahan K.M."/>
            <person name="Klingeman D.M."/>
            <person name="Hettich R.L."/>
            <person name="Parry R.J."/>
        </authorList>
    </citation>
    <scope>NUCLEOTIDE SEQUENCE [LARGE SCALE GENOMIC DNA]</scope>
    <source>
        <strain evidence="3 4">ATCC 31673</strain>
    </source>
</reference>
<comment type="caution">
    <text evidence="3">The sequence shown here is derived from an EMBL/GenBank/DDBJ whole genome shotgun (WGS) entry which is preliminary data.</text>
</comment>
<accession>A0A0T6LUS4</accession>
<dbReference type="OrthoDB" id="3830613at2"/>
<sequence length="539" mass="54566">MSDDTPQDTPQAGPGLDEPGSPGRARRRTALIAVATAAVLLAGGGGVVLATGGGDSGSAAGSKPAPLTLDGVPVGAAEDRVDAPGSPGVGADLRTTGPLPEGPEEAPVYRSDGVVAREDVAALARALGLDGPVSRGKNAWLVREDGKDRQGAVLRVDMTAPGVWSYSGSGGTMCLVDPEYLSDGSVSCPAAGADVGAAGAGTEASAVPAPTADGSSVDGAEATPQVPATAEPISDEEARRATDPLFKALDLTDADVTLGPKWPMRTVTADPEVGGLPTHGWSTTVLVGPDGVESANGRLVLPTAGTEYPTISADRAVKLLKQRGGPDSGVSTEAIAPCPPSGPEKKSEAGAGAADQQAPAVTLPCAPEPAAPPPLRITKAEFGLSSQSVSGQASLVPSWLFTLEPGDEEGFVLAQVAVDPAFLKESPAPADPQEPDEPEARTGPAGPAARPMPMTVESYTVRGRTLSLWFWGGVCQDWAAKASESGDTVRVTVTGTDKKPDGACIELAKQFEQRVQLDEPLGDRVVVDTTSGKELKPGR</sequence>
<protein>
    <recommendedName>
        <fullName evidence="5">Large membrane protein</fullName>
    </recommendedName>
</protein>
<feature type="region of interest" description="Disordered" evidence="1">
    <location>
        <begin position="80"/>
        <end position="105"/>
    </location>
</feature>
<keyword evidence="2" id="KW-0472">Membrane</keyword>
<gene>
    <name evidence="3" type="ORF">AQ490_18360</name>
</gene>
<feature type="transmembrane region" description="Helical" evidence="2">
    <location>
        <begin position="30"/>
        <end position="50"/>
    </location>
</feature>
<dbReference type="EMBL" id="LLZU01000009">
    <property type="protein sequence ID" value="KRV49907.1"/>
    <property type="molecule type" value="Genomic_DNA"/>
</dbReference>
<evidence type="ECO:0000256" key="1">
    <source>
        <dbReference type="SAM" id="MobiDB-lite"/>
    </source>
</evidence>
<feature type="compositionally biased region" description="Low complexity" evidence="1">
    <location>
        <begin position="441"/>
        <end position="452"/>
    </location>
</feature>
<feature type="compositionally biased region" description="Low complexity" evidence="1">
    <location>
        <begin position="349"/>
        <end position="360"/>
    </location>
</feature>
<proteinExistence type="predicted"/>
<keyword evidence="2" id="KW-1133">Transmembrane helix</keyword>
<feature type="region of interest" description="Disordered" evidence="1">
    <location>
        <begin position="1"/>
        <end position="28"/>
    </location>
</feature>
<dbReference type="eggNOG" id="COG1357">
    <property type="taxonomic scope" value="Bacteria"/>
</dbReference>
<keyword evidence="4" id="KW-1185">Reference proteome</keyword>
<dbReference type="RefSeq" id="WP_018382589.1">
    <property type="nucleotide sequence ID" value="NZ_LLZU01000009.1"/>
</dbReference>
<name>A0A0T6LUS4_WENVI</name>
<evidence type="ECO:0008006" key="5">
    <source>
        <dbReference type="Google" id="ProtNLM"/>
    </source>
</evidence>
<feature type="region of interest" description="Disordered" evidence="1">
    <location>
        <begin position="424"/>
        <end position="452"/>
    </location>
</feature>
<feature type="region of interest" description="Disordered" evidence="1">
    <location>
        <begin position="322"/>
        <end position="376"/>
    </location>
</feature>
<evidence type="ECO:0000313" key="3">
    <source>
        <dbReference type="EMBL" id="KRV49907.1"/>
    </source>
</evidence>
<dbReference type="Proteomes" id="UP000050867">
    <property type="component" value="Unassembled WGS sequence"/>
</dbReference>
<evidence type="ECO:0000256" key="2">
    <source>
        <dbReference type="SAM" id="Phobius"/>
    </source>
</evidence>
<keyword evidence="2" id="KW-0812">Transmembrane</keyword>
<feature type="compositionally biased region" description="Pro residues" evidence="1">
    <location>
        <begin position="366"/>
        <end position="375"/>
    </location>
</feature>
<organism evidence="3 4">
    <name type="scientific">Wenjunlia vitaminophila</name>
    <name type="common">Streptomyces vitaminophilus</name>
    <dbReference type="NCBI Taxonomy" id="76728"/>
    <lineage>
        <taxon>Bacteria</taxon>
        <taxon>Bacillati</taxon>
        <taxon>Actinomycetota</taxon>
        <taxon>Actinomycetes</taxon>
        <taxon>Kitasatosporales</taxon>
        <taxon>Streptomycetaceae</taxon>
        <taxon>Wenjunlia</taxon>
    </lineage>
</organism>